<dbReference type="AlphaFoldDB" id="A0A8E2EAV6"/>
<feature type="compositionally biased region" description="Low complexity" evidence="1">
    <location>
        <begin position="1"/>
        <end position="15"/>
    </location>
</feature>
<protein>
    <submittedName>
        <fullName evidence="2">Uncharacterized protein</fullName>
    </submittedName>
</protein>
<dbReference type="Proteomes" id="UP000250266">
    <property type="component" value="Unassembled WGS sequence"/>
</dbReference>
<evidence type="ECO:0000313" key="3">
    <source>
        <dbReference type="Proteomes" id="UP000250266"/>
    </source>
</evidence>
<feature type="region of interest" description="Disordered" evidence="1">
    <location>
        <begin position="1"/>
        <end position="28"/>
    </location>
</feature>
<reference evidence="2 3" key="1">
    <citation type="journal article" date="2016" name="Nat. Commun.">
        <title>Ectomycorrhizal ecology is imprinted in the genome of the dominant symbiotic fungus Cenococcum geophilum.</title>
        <authorList>
            <consortium name="DOE Joint Genome Institute"/>
            <person name="Peter M."/>
            <person name="Kohler A."/>
            <person name="Ohm R.A."/>
            <person name="Kuo A."/>
            <person name="Krutzmann J."/>
            <person name="Morin E."/>
            <person name="Arend M."/>
            <person name="Barry K.W."/>
            <person name="Binder M."/>
            <person name="Choi C."/>
            <person name="Clum A."/>
            <person name="Copeland A."/>
            <person name="Grisel N."/>
            <person name="Haridas S."/>
            <person name="Kipfer T."/>
            <person name="LaButti K."/>
            <person name="Lindquist E."/>
            <person name="Lipzen A."/>
            <person name="Maire R."/>
            <person name="Meier B."/>
            <person name="Mihaltcheva S."/>
            <person name="Molinier V."/>
            <person name="Murat C."/>
            <person name="Poggeler S."/>
            <person name="Quandt C.A."/>
            <person name="Sperisen C."/>
            <person name="Tritt A."/>
            <person name="Tisserant E."/>
            <person name="Crous P.W."/>
            <person name="Henrissat B."/>
            <person name="Nehls U."/>
            <person name="Egli S."/>
            <person name="Spatafora J.W."/>
            <person name="Grigoriev I.V."/>
            <person name="Martin F.M."/>
        </authorList>
    </citation>
    <scope>NUCLEOTIDE SEQUENCE [LARGE SCALE GENOMIC DNA]</scope>
    <source>
        <strain evidence="2 3">CBS 459.81</strain>
    </source>
</reference>
<name>A0A8E2EAV6_9PEZI</name>
<organism evidence="2 3">
    <name type="scientific">Lepidopterella palustris CBS 459.81</name>
    <dbReference type="NCBI Taxonomy" id="1314670"/>
    <lineage>
        <taxon>Eukaryota</taxon>
        <taxon>Fungi</taxon>
        <taxon>Dikarya</taxon>
        <taxon>Ascomycota</taxon>
        <taxon>Pezizomycotina</taxon>
        <taxon>Dothideomycetes</taxon>
        <taxon>Pleosporomycetidae</taxon>
        <taxon>Mytilinidiales</taxon>
        <taxon>Argynnaceae</taxon>
        <taxon>Lepidopterella</taxon>
    </lineage>
</organism>
<gene>
    <name evidence="2" type="ORF">K432DRAFT_381987</name>
</gene>
<evidence type="ECO:0000256" key="1">
    <source>
        <dbReference type="SAM" id="MobiDB-lite"/>
    </source>
</evidence>
<accession>A0A8E2EAV6</accession>
<dbReference type="EMBL" id="KV744950">
    <property type="protein sequence ID" value="OCK80671.1"/>
    <property type="molecule type" value="Genomic_DNA"/>
</dbReference>
<proteinExistence type="predicted"/>
<keyword evidence="3" id="KW-1185">Reference proteome</keyword>
<evidence type="ECO:0000313" key="2">
    <source>
        <dbReference type="EMBL" id="OCK80671.1"/>
    </source>
</evidence>
<sequence>MQNQGQPQQQNPPFQILKQQPPQPQQQVVAPQPVREYAYLVISPDPASTMHLKDTNLQGQPRRFWIKIGDHTRWDESKDAYNRATPSYWYRSIECVVLQVNIGRCGIQISNNVFGFAPQNVVPGYTRIQGNEWYVTDKLNEVLQLVANWDNHWQPGNQPVQQPAGQPNIYNGLPVGVQRVQNGTVGPSFPGGRNDAMTYFRSVLR</sequence>